<keyword evidence="12" id="KW-1185">Reference proteome</keyword>
<dbReference type="PANTHER" id="PTHR32438:SF5">
    <property type="entry name" value="4-ALPHA-GLUCANOTRANSFERASE DPE1, CHLOROPLASTIC_AMYLOPLASTIC"/>
    <property type="match status" value="1"/>
</dbReference>
<evidence type="ECO:0000256" key="10">
    <source>
        <dbReference type="RuleBase" id="RU361207"/>
    </source>
</evidence>
<dbReference type="RefSeq" id="WP_114510493.1">
    <property type="nucleotide sequence ID" value="NZ_QPMK01000004.1"/>
</dbReference>
<comment type="catalytic activity">
    <reaction evidence="1 10">
        <text>Transfers a segment of a (1-&gt;4)-alpha-D-glucan to a new position in an acceptor, which may be glucose or a (1-&gt;4)-alpha-D-glucan.</text>
        <dbReference type="EC" id="2.4.1.25"/>
    </reaction>
</comment>
<evidence type="ECO:0000313" key="11">
    <source>
        <dbReference type="EMBL" id="RDD66948.1"/>
    </source>
</evidence>
<dbReference type="Gene3D" id="3.20.20.80">
    <property type="entry name" value="Glycosidases"/>
    <property type="match status" value="1"/>
</dbReference>
<keyword evidence="6 10" id="KW-0808">Transferase</keyword>
<dbReference type="SUPFAM" id="SSF51445">
    <property type="entry name" value="(Trans)glycosidases"/>
    <property type="match status" value="1"/>
</dbReference>
<evidence type="ECO:0000256" key="5">
    <source>
        <dbReference type="ARBA" id="ARBA00022676"/>
    </source>
</evidence>
<dbReference type="PANTHER" id="PTHR32438">
    <property type="entry name" value="4-ALPHA-GLUCANOTRANSFERASE DPE1, CHLOROPLASTIC/AMYLOPLASTIC"/>
    <property type="match status" value="1"/>
</dbReference>
<dbReference type="EC" id="2.4.1.25" evidence="3 10"/>
<dbReference type="GO" id="GO:0005975">
    <property type="term" value="P:carbohydrate metabolic process"/>
    <property type="evidence" value="ECO:0007669"/>
    <property type="project" value="InterPro"/>
</dbReference>
<dbReference type="EMBL" id="QPMK01000004">
    <property type="protein sequence ID" value="RDD66948.1"/>
    <property type="molecule type" value="Genomic_DNA"/>
</dbReference>
<sequence>MADRLRALADAYGILPAFKDVTGVRRETGDASRRALLAAMGIDLSDPAAMDAALSEADPAQRRLPRWQVLRPGQGADLPLGEDTPWHILREDGRCHEGRGPALPGLPLGRHRLTAIGETCWLLCAPPRLPLPPRCWGLIAPLAGLRTAAQGGIGDYGDLARLATGAAQHGAAFLGINPVHAGFLTDPGGFSPYTPSHRRRLSAIHIPAEHTRSRGALIDYAADIPARIAALETEFHREGAQAAAFNAYLAAEGAHLQTFALHQALSERHGPYWHHWPEALQDPESAETAQAATELADRVRFHAWLQWRADAELGRAARTAVQAGMGLGLYLDLAVGTHPHGAETWEDRTSFAFGASLGAPPDAFAKDGQNWNLAPFNPRALLATGFAPLAETLRRQLRHCGMLRIDHILGFDRAYWVPEGAPGAYVQMPRDAMLAVVRIEAARAGAVIVGEDLGNIPDGLQKALAASGILGCRLTIFEQIGRKTPRFRSPRRWPPATLGSFSSHDLPTWEGWRKGAEITARTDRGLMDPKVGAAALAHRKAETAALDRVTAKASDTDPASQDAMHAHLAQAASRVVAVQIENILDMQDQPNLPGTVGEYPNWRQRLPLDTDAIARDPRLDRAARIMKDNGR</sequence>
<dbReference type="NCBIfam" id="TIGR00217">
    <property type="entry name" value="malQ"/>
    <property type="match status" value="1"/>
</dbReference>
<dbReference type="GO" id="GO:0004134">
    <property type="term" value="F:4-alpha-glucanotransferase activity"/>
    <property type="evidence" value="ECO:0007669"/>
    <property type="project" value="UniProtKB-EC"/>
</dbReference>
<evidence type="ECO:0000256" key="2">
    <source>
        <dbReference type="ARBA" id="ARBA00005684"/>
    </source>
</evidence>
<dbReference type="AlphaFoldDB" id="A0A369TNW0"/>
<name>A0A369TNW0_9RHOB</name>
<evidence type="ECO:0000256" key="8">
    <source>
        <dbReference type="ARBA" id="ARBA00031423"/>
    </source>
</evidence>
<comment type="similarity">
    <text evidence="2 10">Belongs to the disproportionating enzyme family.</text>
</comment>
<dbReference type="InterPro" id="IPR017853">
    <property type="entry name" value="GH"/>
</dbReference>
<evidence type="ECO:0000256" key="3">
    <source>
        <dbReference type="ARBA" id="ARBA00012560"/>
    </source>
</evidence>
<dbReference type="InterPro" id="IPR003385">
    <property type="entry name" value="Glyco_hydro_77"/>
</dbReference>
<dbReference type="Pfam" id="PF02446">
    <property type="entry name" value="Glyco_hydro_77"/>
    <property type="match status" value="1"/>
</dbReference>
<dbReference type="OrthoDB" id="9763489at2"/>
<accession>A0A369TNW0</accession>
<evidence type="ECO:0000256" key="9">
    <source>
        <dbReference type="ARBA" id="ARBA00031501"/>
    </source>
</evidence>
<organism evidence="11 12">
    <name type="scientific">Thalassococcus profundi</name>
    <dbReference type="NCBI Taxonomy" id="2282382"/>
    <lineage>
        <taxon>Bacteria</taxon>
        <taxon>Pseudomonadati</taxon>
        <taxon>Pseudomonadota</taxon>
        <taxon>Alphaproteobacteria</taxon>
        <taxon>Rhodobacterales</taxon>
        <taxon>Roseobacteraceae</taxon>
        <taxon>Thalassococcus</taxon>
    </lineage>
</organism>
<evidence type="ECO:0000256" key="1">
    <source>
        <dbReference type="ARBA" id="ARBA00000439"/>
    </source>
</evidence>
<dbReference type="Proteomes" id="UP000253977">
    <property type="component" value="Unassembled WGS sequence"/>
</dbReference>
<keyword evidence="5 10" id="KW-0328">Glycosyltransferase</keyword>
<gene>
    <name evidence="11" type="primary">malQ</name>
    <name evidence="11" type="ORF">DU478_08375</name>
</gene>
<evidence type="ECO:0000256" key="6">
    <source>
        <dbReference type="ARBA" id="ARBA00022679"/>
    </source>
</evidence>
<proteinExistence type="inferred from homology"/>
<evidence type="ECO:0000313" key="12">
    <source>
        <dbReference type="Proteomes" id="UP000253977"/>
    </source>
</evidence>
<reference evidence="11 12" key="1">
    <citation type="submission" date="2018-07" db="EMBL/GenBank/DDBJ databases">
        <title>Thalassococcus profundi sp. nov., a marine bacterium isolated from deep seawater of Okinawa Trough.</title>
        <authorList>
            <person name="Yu M."/>
        </authorList>
    </citation>
    <scope>NUCLEOTIDE SEQUENCE [LARGE SCALE GENOMIC DNA]</scope>
    <source>
        <strain evidence="11 12">WRAS1</strain>
    </source>
</reference>
<keyword evidence="7 10" id="KW-0119">Carbohydrate metabolism</keyword>
<protein>
    <recommendedName>
        <fullName evidence="4 10">4-alpha-glucanotransferase</fullName>
        <ecNumber evidence="3 10">2.4.1.25</ecNumber>
    </recommendedName>
    <alternativeName>
        <fullName evidence="8 10">Amylomaltase</fullName>
    </alternativeName>
    <alternativeName>
        <fullName evidence="9 10">Disproportionating enzyme</fullName>
    </alternativeName>
</protein>
<evidence type="ECO:0000256" key="4">
    <source>
        <dbReference type="ARBA" id="ARBA00020295"/>
    </source>
</evidence>
<comment type="caution">
    <text evidence="11">The sequence shown here is derived from an EMBL/GenBank/DDBJ whole genome shotgun (WGS) entry which is preliminary data.</text>
</comment>
<evidence type="ECO:0000256" key="7">
    <source>
        <dbReference type="ARBA" id="ARBA00023277"/>
    </source>
</evidence>